<organism evidence="2 3">
    <name type="scientific">Helicobacter suis</name>
    <dbReference type="NCBI Taxonomy" id="104628"/>
    <lineage>
        <taxon>Bacteria</taxon>
        <taxon>Pseudomonadati</taxon>
        <taxon>Campylobacterota</taxon>
        <taxon>Epsilonproteobacteria</taxon>
        <taxon>Campylobacterales</taxon>
        <taxon>Helicobacteraceae</taxon>
        <taxon>Helicobacter</taxon>
    </lineage>
</organism>
<reference evidence="1 4" key="2">
    <citation type="submission" date="2020-04" db="EMBL/GenBank/DDBJ databases">
        <title>Genomic analysis of gastric non-Helicobacter pylori Helicobacters isolated in Japan.</title>
        <authorList>
            <person name="Suzuki M."/>
            <person name="Rimbara E."/>
        </authorList>
    </citation>
    <scope>NUCLEOTIDE SEQUENCE [LARGE SCALE GENOMIC DNA]</scope>
    <source>
        <strain evidence="1 4">NHP19-0020</strain>
    </source>
</reference>
<dbReference type="EMBL" id="AP023036">
    <property type="protein sequence ID" value="BCD46701.1"/>
    <property type="molecule type" value="Genomic_DNA"/>
</dbReference>
<gene>
    <name evidence="1" type="ORF">NHP190020_17400</name>
    <name evidence="2" type="ORF">SNTW_16770</name>
</gene>
<evidence type="ECO:0000313" key="1">
    <source>
        <dbReference type="EMBL" id="BCD46701.1"/>
    </source>
</evidence>
<dbReference type="RefSeq" id="WP_104683510.1">
    <property type="nucleotide sequence ID" value="NZ_AP019774.1"/>
</dbReference>
<proteinExistence type="predicted"/>
<evidence type="ECO:0000313" key="2">
    <source>
        <dbReference type="EMBL" id="BCD71032.1"/>
    </source>
</evidence>
<accession>A0A6J4D1T1</accession>
<evidence type="ECO:0000313" key="4">
    <source>
        <dbReference type="Proteomes" id="UP000509742"/>
    </source>
</evidence>
<dbReference type="AlphaFoldDB" id="A0A6J4D1T1"/>
<keyword evidence="4" id="KW-1185">Reference proteome</keyword>
<evidence type="ECO:0000313" key="3">
    <source>
        <dbReference type="Proteomes" id="UP000317935"/>
    </source>
</evidence>
<name>A0A6J4D1T1_9HELI</name>
<dbReference type="Proteomes" id="UP000509742">
    <property type="component" value="Chromosome"/>
</dbReference>
<dbReference type="EMBL" id="AP019774">
    <property type="protein sequence ID" value="BCD71032.1"/>
    <property type="molecule type" value="Genomic_DNA"/>
</dbReference>
<dbReference type="Proteomes" id="UP000317935">
    <property type="component" value="Chromosome"/>
</dbReference>
<reference evidence="2 3" key="1">
    <citation type="submission" date="2019-06" db="EMBL/GenBank/DDBJ databases">
        <title>Complete genome sequence of Helicobacter suis SNTW101c.</title>
        <authorList>
            <person name="Rimbara E."/>
            <person name="Suzuki M."/>
            <person name="Matsui H."/>
            <person name="Nakamura M."/>
            <person name="Mori S."/>
            <person name="Shibayama K."/>
        </authorList>
    </citation>
    <scope>NUCLEOTIDE SEQUENCE [LARGE SCALE GENOMIC DNA]</scope>
    <source>
        <strain evidence="2 3">SNTW101c</strain>
    </source>
</reference>
<protein>
    <submittedName>
        <fullName evidence="2">Uncharacterized protein</fullName>
    </submittedName>
</protein>
<sequence length="101" mass="11358">MLGCTAKLGTINPNQPMTGETHQVVAVSCKPFTWPYGKSEDLKQQTIQKLQSQANSYARIAHAQEAELINVTISKQYWPWFYWLLGGVCVKAEGFARPKTQ</sequence>